<dbReference type="SUPFAM" id="SSF57667">
    <property type="entry name" value="beta-beta-alpha zinc fingers"/>
    <property type="match status" value="1"/>
</dbReference>
<sequence>MALNEHLQGKRHKAKVATLQAVKTGAKMKGGNTCSEPDMDVANEEGGPNNEPKIVNIAVDGKMHQVLQNGTFLWCKHCNVKCNSHIMMTTHLSGKKHRALMKLPAKASSLAGATIQTCDREIKEETATKDNVEIEKEKKEKEDDQLPNITETAATGEEEYSSSDEMLHERQKMSNSPVAGLLIVIVTAIGYSALSY</sequence>
<evidence type="ECO:0000313" key="4">
    <source>
        <dbReference type="EMBL" id="RRT83384.1"/>
    </source>
</evidence>
<keyword evidence="2" id="KW-0812">Transmembrane</keyword>
<dbReference type="InterPro" id="IPR013087">
    <property type="entry name" value="Znf_C2H2_type"/>
</dbReference>
<gene>
    <name evidence="4" type="ORF">B296_00001796</name>
</gene>
<organism evidence="4 5">
    <name type="scientific">Ensete ventricosum</name>
    <name type="common">Abyssinian banana</name>
    <name type="synonym">Musa ensete</name>
    <dbReference type="NCBI Taxonomy" id="4639"/>
    <lineage>
        <taxon>Eukaryota</taxon>
        <taxon>Viridiplantae</taxon>
        <taxon>Streptophyta</taxon>
        <taxon>Embryophyta</taxon>
        <taxon>Tracheophyta</taxon>
        <taxon>Spermatophyta</taxon>
        <taxon>Magnoliopsida</taxon>
        <taxon>Liliopsida</taxon>
        <taxon>Zingiberales</taxon>
        <taxon>Musaceae</taxon>
        <taxon>Ensete</taxon>
    </lineage>
</organism>
<feature type="transmembrane region" description="Helical" evidence="2">
    <location>
        <begin position="176"/>
        <end position="194"/>
    </location>
</feature>
<dbReference type="AlphaFoldDB" id="A0A427B4H3"/>
<dbReference type="PANTHER" id="PTHR47487">
    <property type="entry name" value="OS06G0651300 PROTEIN-RELATED"/>
    <property type="match status" value="1"/>
</dbReference>
<keyword evidence="2" id="KW-0472">Membrane</keyword>
<reference evidence="4 5" key="1">
    <citation type="journal article" date="2014" name="Agronomy (Basel)">
        <title>A Draft Genome Sequence for Ensete ventricosum, the Drought-Tolerant Tree Against Hunger.</title>
        <authorList>
            <person name="Harrison J."/>
            <person name="Moore K.A."/>
            <person name="Paszkiewicz K."/>
            <person name="Jones T."/>
            <person name="Grant M."/>
            <person name="Ambacheew D."/>
            <person name="Muzemil S."/>
            <person name="Studholme D.J."/>
        </authorList>
    </citation>
    <scope>NUCLEOTIDE SEQUENCE [LARGE SCALE GENOMIC DNA]</scope>
</reference>
<dbReference type="Pfam" id="PF12874">
    <property type="entry name" value="zf-met"/>
    <property type="match status" value="1"/>
</dbReference>
<name>A0A427B4H3_ENSVE</name>
<dbReference type="Gene3D" id="3.30.160.60">
    <property type="entry name" value="Classic Zinc Finger"/>
    <property type="match status" value="1"/>
</dbReference>
<feature type="domain" description="C2H2-type" evidence="3">
    <location>
        <begin position="73"/>
        <end position="97"/>
    </location>
</feature>
<accession>A0A427B4H3</accession>
<dbReference type="PANTHER" id="PTHR47487:SF8">
    <property type="entry name" value="OS08G0270900 PROTEIN"/>
    <property type="match status" value="1"/>
</dbReference>
<dbReference type="InterPro" id="IPR036236">
    <property type="entry name" value="Znf_C2H2_sf"/>
</dbReference>
<feature type="region of interest" description="Disordered" evidence="1">
    <location>
        <begin position="129"/>
        <end position="168"/>
    </location>
</feature>
<dbReference type="Proteomes" id="UP000287651">
    <property type="component" value="Unassembled WGS sequence"/>
</dbReference>
<protein>
    <recommendedName>
        <fullName evidence="3">C2H2-type domain-containing protein</fullName>
    </recommendedName>
</protein>
<comment type="caution">
    <text evidence="4">The sequence shown here is derived from an EMBL/GenBank/DDBJ whole genome shotgun (WGS) entry which is preliminary data.</text>
</comment>
<keyword evidence="2" id="KW-1133">Transmembrane helix</keyword>
<evidence type="ECO:0000256" key="1">
    <source>
        <dbReference type="SAM" id="MobiDB-lite"/>
    </source>
</evidence>
<evidence type="ECO:0000313" key="5">
    <source>
        <dbReference type="Proteomes" id="UP000287651"/>
    </source>
</evidence>
<proteinExistence type="predicted"/>
<feature type="compositionally biased region" description="Basic and acidic residues" evidence="1">
    <location>
        <begin position="129"/>
        <end position="144"/>
    </location>
</feature>
<evidence type="ECO:0000259" key="3">
    <source>
        <dbReference type="Pfam" id="PF12874"/>
    </source>
</evidence>
<dbReference type="EMBL" id="AMZH03000504">
    <property type="protein sequence ID" value="RRT83384.1"/>
    <property type="molecule type" value="Genomic_DNA"/>
</dbReference>
<evidence type="ECO:0000256" key="2">
    <source>
        <dbReference type="SAM" id="Phobius"/>
    </source>
</evidence>